<accession>A0A949JDF9</accession>
<dbReference type="Gene3D" id="3.30.1380.10">
    <property type="match status" value="1"/>
</dbReference>
<organism evidence="3 4">
    <name type="scientific">Streptomyces tardus</name>
    <dbReference type="NCBI Taxonomy" id="2780544"/>
    <lineage>
        <taxon>Bacteria</taxon>
        <taxon>Bacillati</taxon>
        <taxon>Actinomycetota</taxon>
        <taxon>Actinomycetes</taxon>
        <taxon>Kitasatosporales</taxon>
        <taxon>Streptomycetaceae</taxon>
        <taxon>Streptomyces</taxon>
    </lineage>
</organism>
<dbReference type="SUPFAM" id="SSF47090">
    <property type="entry name" value="PGBD-like"/>
    <property type="match status" value="1"/>
</dbReference>
<evidence type="ECO:0000313" key="3">
    <source>
        <dbReference type="EMBL" id="MBU7598043.1"/>
    </source>
</evidence>
<dbReference type="AlphaFoldDB" id="A0A949JDF9"/>
<comment type="caution">
    <text evidence="3">The sequence shown here is derived from an EMBL/GenBank/DDBJ whole genome shotgun (WGS) entry which is preliminary data.</text>
</comment>
<sequence length="248" mass="26625">MLAGTRNRWAVRSFIILLAAMLSFGVPQIVAPSEAQAYSWSRTLKEGTSGADVRELQIRVAGWAADSASRTHVAVDGQFGPGTKAAVTRFQRAYGLSADGVAGPNTHNALNALEASDGSTKNFNFSEFHSKDGSQFNGGKVGASTVKENVRRMMYKLEAIRKKAGDRAITVNSGFRSINHNSNVGGASNSQHMYGIAADIVVSGRTVSQTISYAQTSGFSGIIRYSTFTHVDNRAEYSYGSSGYYWAI</sequence>
<dbReference type="Pfam" id="PF08291">
    <property type="entry name" value="Peptidase_M15_3"/>
    <property type="match status" value="1"/>
</dbReference>
<dbReference type="EMBL" id="JAELVF020000001">
    <property type="protein sequence ID" value="MBU7598043.1"/>
    <property type="molecule type" value="Genomic_DNA"/>
</dbReference>
<keyword evidence="4" id="KW-1185">Reference proteome</keyword>
<evidence type="ECO:0000313" key="4">
    <source>
        <dbReference type="Proteomes" id="UP000694501"/>
    </source>
</evidence>
<dbReference type="InterPro" id="IPR036366">
    <property type="entry name" value="PGBDSf"/>
</dbReference>
<feature type="domain" description="Peptidase M15A C-terminal" evidence="2">
    <location>
        <begin position="140"/>
        <end position="232"/>
    </location>
</feature>
<name>A0A949JDF9_9ACTN</name>
<dbReference type="SUPFAM" id="SSF55166">
    <property type="entry name" value="Hedgehog/DD-peptidase"/>
    <property type="match status" value="1"/>
</dbReference>
<reference evidence="3" key="1">
    <citation type="submission" date="2021-06" db="EMBL/GenBank/DDBJ databases">
        <title>Sequencing of actinobacteria type strains.</title>
        <authorList>
            <person name="Nguyen G.-S."/>
            <person name="Wentzel A."/>
        </authorList>
    </citation>
    <scope>NUCLEOTIDE SEQUENCE</scope>
    <source>
        <strain evidence="3">P38-E01</strain>
    </source>
</reference>
<dbReference type="Gene3D" id="1.10.101.10">
    <property type="entry name" value="PGBD-like superfamily/PGBD"/>
    <property type="match status" value="1"/>
</dbReference>
<dbReference type="InterPro" id="IPR036365">
    <property type="entry name" value="PGBD-like_sf"/>
</dbReference>
<proteinExistence type="predicted"/>
<dbReference type="InterPro" id="IPR009045">
    <property type="entry name" value="Zn_M74/Hedgehog-like"/>
</dbReference>
<evidence type="ECO:0000259" key="2">
    <source>
        <dbReference type="Pfam" id="PF08291"/>
    </source>
</evidence>
<dbReference type="Pfam" id="PF01471">
    <property type="entry name" value="PG_binding_1"/>
    <property type="match status" value="1"/>
</dbReference>
<dbReference type="RefSeq" id="WP_211042998.1">
    <property type="nucleotide sequence ID" value="NZ_JAELVF020000001.1"/>
</dbReference>
<protein>
    <submittedName>
        <fullName evidence="3">Peptidoglycan-binding protein</fullName>
    </submittedName>
</protein>
<dbReference type="Proteomes" id="UP000694501">
    <property type="component" value="Unassembled WGS sequence"/>
</dbReference>
<gene>
    <name evidence="3" type="ORF">JGS22_010570</name>
</gene>
<dbReference type="InterPro" id="IPR013230">
    <property type="entry name" value="Peptidase_M15A_C"/>
</dbReference>
<dbReference type="InterPro" id="IPR002477">
    <property type="entry name" value="Peptidoglycan-bd-like"/>
</dbReference>
<evidence type="ECO:0000259" key="1">
    <source>
        <dbReference type="Pfam" id="PF01471"/>
    </source>
</evidence>
<feature type="domain" description="Peptidoglycan binding-like" evidence="1">
    <location>
        <begin position="49"/>
        <end position="110"/>
    </location>
</feature>